<name>C5K466_PERM5</name>
<sequence length="67" mass="6888">AASCSANAANDGLVEEKEDELPIAPPDQAASSQADVVQSRQDNIVEHVELPIAAFSSVDDGPAREAA</sequence>
<feature type="non-terminal residue" evidence="2">
    <location>
        <position position="1"/>
    </location>
</feature>
<feature type="compositionally biased region" description="Polar residues" evidence="1">
    <location>
        <begin position="29"/>
        <end position="38"/>
    </location>
</feature>
<proteinExistence type="predicted"/>
<organism evidence="3">
    <name type="scientific">Perkinsus marinus (strain ATCC 50983 / TXsc)</name>
    <dbReference type="NCBI Taxonomy" id="423536"/>
    <lineage>
        <taxon>Eukaryota</taxon>
        <taxon>Sar</taxon>
        <taxon>Alveolata</taxon>
        <taxon>Perkinsozoa</taxon>
        <taxon>Perkinsea</taxon>
        <taxon>Perkinsida</taxon>
        <taxon>Perkinsidae</taxon>
        <taxon>Perkinsus</taxon>
    </lineage>
</organism>
<feature type="region of interest" description="Disordered" evidence="1">
    <location>
        <begin position="1"/>
        <end position="38"/>
    </location>
</feature>
<dbReference type="Proteomes" id="UP000007800">
    <property type="component" value="Unassembled WGS sequence"/>
</dbReference>
<feature type="non-terminal residue" evidence="2">
    <location>
        <position position="67"/>
    </location>
</feature>
<dbReference type="InParanoid" id="C5K466"/>
<protein>
    <submittedName>
        <fullName evidence="2">Uncharacterized protein</fullName>
    </submittedName>
</protein>
<accession>C5K466</accession>
<keyword evidence="3" id="KW-1185">Reference proteome</keyword>
<reference evidence="2 3" key="1">
    <citation type="submission" date="2008-07" db="EMBL/GenBank/DDBJ databases">
        <authorList>
            <person name="El-Sayed N."/>
            <person name="Caler E."/>
            <person name="Inman J."/>
            <person name="Amedeo P."/>
            <person name="Hass B."/>
            <person name="Wortman J."/>
        </authorList>
    </citation>
    <scope>NUCLEOTIDE SEQUENCE [LARGE SCALE GENOMIC DNA]</scope>
    <source>
        <strain evidence="3">ATCC 50983 / TXsc</strain>
    </source>
</reference>
<dbReference type="EMBL" id="GG670428">
    <property type="protein sequence ID" value="EER20727.1"/>
    <property type="molecule type" value="Genomic_DNA"/>
</dbReference>
<evidence type="ECO:0000313" key="2">
    <source>
        <dbReference type="EMBL" id="EER20727.1"/>
    </source>
</evidence>
<evidence type="ECO:0000256" key="1">
    <source>
        <dbReference type="SAM" id="MobiDB-lite"/>
    </source>
</evidence>
<gene>
    <name evidence="2" type="ORF">Pmar_PMAR014730</name>
</gene>
<dbReference type="RefSeq" id="XP_002788931.1">
    <property type="nucleotide sequence ID" value="XM_002788885.1"/>
</dbReference>
<dbReference type="GeneID" id="9051293"/>
<evidence type="ECO:0000313" key="3">
    <source>
        <dbReference type="Proteomes" id="UP000007800"/>
    </source>
</evidence>
<dbReference type="AlphaFoldDB" id="C5K466"/>